<dbReference type="InterPro" id="IPR016047">
    <property type="entry name" value="M23ase_b-sheet_dom"/>
</dbReference>
<dbReference type="Pfam" id="PF01551">
    <property type="entry name" value="Peptidase_M23"/>
    <property type="match status" value="1"/>
</dbReference>
<dbReference type="OrthoDB" id="9810477at2"/>
<evidence type="ECO:0000313" key="3">
    <source>
        <dbReference type="EMBL" id="SFA54940.1"/>
    </source>
</evidence>
<dbReference type="Proteomes" id="UP000198836">
    <property type="component" value="Unassembled WGS sequence"/>
</dbReference>
<gene>
    <name evidence="3" type="ORF">SAMN04488511_11447</name>
</gene>
<keyword evidence="1" id="KW-0732">Signal</keyword>
<dbReference type="GO" id="GO:0004222">
    <property type="term" value="F:metalloendopeptidase activity"/>
    <property type="evidence" value="ECO:0007669"/>
    <property type="project" value="TreeGrafter"/>
</dbReference>
<dbReference type="CDD" id="cd12797">
    <property type="entry name" value="M23_peptidase"/>
    <property type="match status" value="1"/>
</dbReference>
<dbReference type="STRING" id="332999.SAMN04488511_11447"/>
<dbReference type="EMBL" id="FOJM01000014">
    <property type="protein sequence ID" value="SFA54940.1"/>
    <property type="molecule type" value="Genomic_DNA"/>
</dbReference>
<dbReference type="InterPro" id="IPR011055">
    <property type="entry name" value="Dup_hybrid_motif"/>
</dbReference>
<dbReference type="SUPFAM" id="SSF51261">
    <property type="entry name" value="Duplicated hybrid motif"/>
    <property type="match status" value="1"/>
</dbReference>
<sequence length="162" mass="17974">MFISANGYGAIQDTVSSKNCYATLPLKVFKLNSGFGFRLHPVTGEKKSFHKGIDIAAKNEIVCSVLDGQVVKVGYTPIMGNFVTVKYGNYTVYYAHLSKLYCVVNQNLYTGFPIGLSGSTGRTTGEHLHLTVQHKGLPINPLYFLADILFRNDNELEQYLNL</sequence>
<reference evidence="4" key="1">
    <citation type="submission" date="2016-10" db="EMBL/GenBank/DDBJ databases">
        <authorList>
            <person name="Varghese N."/>
            <person name="Submissions S."/>
        </authorList>
    </citation>
    <scope>NUCLEOTIDE SEQUENCE [LARGE SCALE GENOMIC DNA]</scope>
    <source>
        <strain evidence="4">DSM 18130</strain>
    </source>
</reference>
<proteinExistence type="predicted"/>
<organism evidence="3 4">
    <name type="scientific">Pedobacter suwonensis</name>
    <dbReference type="NCBI Taxonomy" id="332999"/>
    <lineage>
        <taxon>Bacteria</taxon>
        <taxon>Pseudomonadati</taxon>
        <taxon>Bacteroidota</taxon>
        <taxon>Sphingobacteriia</taxon>
        <taxon>Sphingobacteriales</taxon>
        <taxon>Sphingobacteriaceae</taxon>
        <taxon>Pedobacter</taxon>
    </lineage>
</organism>
<dbReference type="RefSeq" id="WP_159435272.1">
    <property type="nucleotide sequence ID" value="NZ_FOJM01000014.1"/>
</dbReference>
<dbReference type="PANTHER" id="PTHR21666">
    <property type="entry name" value="PEPTIDASE-RELATED"/>
    <property type="match status" value="1"/>
</dbReference>
<dbReference type="AlphaFoldDB" id="A0A1I0TTA6"/>
<protein>
    <submittedName>
        <fullName evidence="3">Peptidase family M23</fullName>
    </submittedName>
</protein>
<evidence type="ECO:0000259" key="2">
    <source>
        <dbReference type="Pfam" id="PF01551"/>
    </source>
</evidence>
<dbReference type="InterPro" id="IPR050570">
    <property type="entry name" value="Cell_wall_metabolism_enzyme"/>
</dbReference>
<accession>A0A1I0TTA6</accession>
<feature type="domain" description="M23ase beta-sheet core" evidence="2">
    <location>
        <begin position="49"/>
        <end position="141"/>
    </location>
</feature>
<evidence type="ECO:0000313" key="4">
    <source>
        <dbReference type="Proteomes" id="UP000198836"/>
    </source>
</evidence>
<dbReference type="Gene3D" id="2.70.70.10">
    <property type="entry name" value="Glucose Permease (Domain IIA)"/>
    <property type="match status" value="1"/>
</dbReference>
<name>A0A1I0TTA6_9SPHI</name>
<evidence type="ECO:0000256" key="1">
    <source>
        <dbReference type="ARBA" id="ARBA00022729"/>
    </source>
</evidence>
<dbReference type="PANTHER" id="PTHR21666:SF289">
    <property type="entry name" value="L-ALA--D-GLU ENDOPEPTIDASE"/>
    <property type="match status" value="1"/>
</dbReference>
<keyword evidence="4" id="KW-1185">Reference proteome</keyword>